<comment type="subcellular location">
    <subcellularLocation>
        <location evidence="1">Cell membrane</location>
        <topology evidence="1">Multi-pass membrane protein</topology>
    </subcellularLocation>
</comment>
<dbReference type="PANTHER" id="PTHR21137:SF35">
    <property type="entry name" value="ODORANT RECEPTOR 19A-RELATED"/>
    <property type="match status" value="1"/>
</dbReference>
<dbReference type="InterPro" id="IPR004117">
    <property type="entry name" value="7tm6_olfct_rcpt"/>
</dbReference>
<evidence type="ECO:0000256" key="10">
    <source>
        <dbReference type="SAM" id="Phobius"/>
    </source>
</evidence>
<dbReference type="Pfam" id="PF02949">
    <property type="entry name" value="7tm_6"/>
    <property type="match status" value="1"/>
</dbReference>
<dbReference type="PANTHER" id="PTHR21137">
    <property type="entry name" value="ODORANT RECEPTOR"/>
    <property type="match status" value="1"/>
</dbReference>
<dbReference type="AlphaFoldDB" id="A0A9R1T1M9"/>
<evidence type="ECO:0000256" key="1">
    <source>
        <dbReference type="ARBA" id="ARBA00004651"/>
    </source>
</evidence>
<evidence type="ECO:0000256" key="7">
    <source>
        <dbReference type="ARBA" id="ARBA00023136"/>
    </source>
</evidence>
<feature type="transmembrane region" description="Helical" evidence="10">
    <location>
        <begin position="91"/>
        <end position="113"/>
    </location>
</feature>
<dbReference type="GO" id="GO:0005549">
    <property type="term" value="F:odorant binding"/>
    <property type="evidence" value="ECO:0007669"/>
    <property type="project" value="InterPro"/>
</dbReference>
<dbReference type="RefSeq" id="XP_011301057.1">
    <property type="nucleotide sequence ID" value="XM_011302755.1"/>
</dbReference>
<keyword evidence="11" id="KW-1185">Reference proteome</keyword>
<keyword evidence="7 10" id="KW-0472">Membrane</keyword>
<dbReference type="KEGG" id="fas:105265321"/>
<sequence length="302" mass="34306">MEADLSLELSKENYKPVFETAKIARTISIFLGTCTICILITGIFSLKLYQLDSFYIKNPDPRLSINFFFVAYLPFNSTPIITYMTVLSAQFYVSVISTGIHLVLDSFVVMLVLHTCGQLGVLQESLALLCACGNDKSDFGTGNFRRAFQKIFIKHQAIGRFTRNLDSLFNFTWFPELFSCTLTLCCQGYIVQKLGRGDQSSMWQIGFPLCSTLGLVTQFFLNCWAGEYLTSQSAEIGYAYYRNEWYTLKSSDARLFLMIGYQATRPSTLSTWKFSILSLRLFLQVMKASFSYLSMLLVITDS</sequence>
<dbReference type="GeneID" id="105265321"/>
<keyword evidence="5" id="KW-0552">Olfaction</keyword>
<dbReference type="GO" id="GO:0007165">
    <property type="term" value="P:signal transduction"/>
    <property type="evidence" value="ECO:0007669"/>
    <property type="project" value="UniProtKB-KW"/>
</dbReference>
<reference evidence="12" key="1">
    <citation type="submission" date="2025-08" db="UniProtKB">
        <authorList>
            <consortium name="RefSeq"/>
        </authorList>
    </citation>
    <scope>IDENTIFICATION</scope>
    <source>
        <strain evidence="12">USDA-PBARC FA_bdor</strain>
        <tissue evidence="12">Whole organism</tissue>
    </source>
</reference>
<gene>
    <name evidence="12" type="primary">LOC105265321</name>
</gene>
<keyword evidence="3" id="KW-0716">Sensory transduction</keyword>
<evidence type="ECO:0000256" key="4">
    <source>
        <dbReference type="ARBA" id="ARBA00022692"/>
    </source>
</evidence>
<proteinExistence type="predicted"/>
<evidence type="ECO:0000256" key="2">
    <source>
        <dbReference type="ARBA" id="ARBA00022475"/>
    </source>
</evidence>
<feature type="transmembrane region" description="Helical" evidence="10">
    <location>
        <begin position="23"/>
        <end position="44"/>
    </location>
</feature>
<evidence type="ECO:0000256" key="5">
    <source>
        <dbReference type="ARBA" id="ARBA00022725"/>
    </source>
</evidence>
<evidence type="ECO:0000256" key="6">
    <source>
        <dbReference type="ARBA" id="ARBA00022989"/>
    </source>
</evidence>
<evidence type="ECO:0000313" key="12">
    <source>
        <dbReference type="RefSeq" id="XP_011301057.1"/>
    </source>
</evidence>
<evidence type="ECO:0000313" key="11">
    <source>
        <dbReference type="Proteomes" id="UP000694866"/>
    </source>
</evidence>
<dbReference type="OrthoDB" id="6617147at2759"/>
<dbReference type="Proteomes" id="UP000694866">
    <property type="component" value="Unplaced"/>
</dbReference>
<organism evidence="11 12">
    <name type="scientific">Fopius arisanus</name>
    <dbReference type="NCBI Taxonomy" id="64838"/>
    <lineage>
        <taxon>Eukaryota</taxon>
        <taxon>Metazoa</taxon>
        <taxon>Ecdysozoa</taxon>
        <taxon>Arthropoda</taxon>
        <taxon>Hexapoda</taxon>
        <taxon>Insecta</taxon>
        <taxon>Pterygota</taxon>
        <taxon>Neoptera</taxon>
        <taxon>Endopterygota</taxon>
        <taxon>Hymenoptera</taxon>
        <taxon>Apocrita</taxon>
        <taxon>Ichneumonoidea</taxon>
        <taxon>Braconidae</taxon>
        <taxon>Opiinae</taxon>
        <taxon>Fopius</taxon>
    </lineage>
</organism>
<feature type="transmembrane region" description="Helical" evidence="10">
    <location>
        <begin position="65"/>
        <end position="85"/>
    </location>
</feature>
<evidence type="ECO:0000256" key="3">
    <source>
        <dbReference type="ARBA" id="ARBA00022606"/>
    </source>
</evidence>
<keyword evidence="9" id="KW-0807">Transducer</keyword>
<keyword evidence="2" id="KW-1003">Cell membrane</keyword>
<evidence type="ECO:0000256" key="8">
    <source>
        <dbReference type="ARBA" id="ARBA00023170"/>
    </source>
</evidence>
<keyword evidence="6 10" id="KW-1133">Transmembrane helix</keyword>
<keyword evidence="8" id="KW-0675">Receptor</keyword>
<dbReference type="GO" id="GO:0005886">
    <property type="term" value="C:plasma membrane"/>
    <property type="evidence" value="ECO:0007669"/>
    <property type="project" value="UniProtKB-SubCell"/>
</dbReference>
<dbReference type="GO" id="GO:0004984">
    <property type="term" value="F:olfactory receptor activity"/>
    <property type="evidence" value="ECO:0007669"/>
    <property type="project" value="InterPro"/>
</dbReference>
<accession>A0A9R1T1M9</accession>
<evidence type="ECO:0000256" key="9">
    <source>
        <dbReference type="ARBA" id="ARBA00023224"/>
    </source>
</evidence>
<protein>
    <submittedName>
        <fullName evidence="12">Odorant receptor 22c-like</fullName>
    </submittedName>
</protein>
<name>A0A9R1T1M9_9HYME</name>
<keyword evidence="4 10" id="KW-0812">Transmembrane</keyword>